<dbReference type="AlphaFoldDB" id="A0A7J7KRP5"/>
<comment type="caution">
    <text evidence="1">The sequence shown here is derived from an EMBL/GenBank/DDBJ whole genome shotgun (WGS) entry which is preliminary data.</text>
</comment>
<reference evidence="1" key="1">
    <citation type="submission" date="2020-06" db="EMBL/GenBank/DDBJ databases">
        <title>Draft genome of Bugula neritina, a colonial animal packing powerful symbionts and potential medicines.</title>
        <authorList>
            <person name="Rayko M."/>
        </authorList>
    </citation>
    <scope>NUCLEOTIDE SEQUENCE [LARGE SCALE GENOMIC DNA]</scope>
    <source>
        <strain evidence="1">Kwan_BN1</strain>
    </source>
</reference>
<proteinExistence type="predicted"/>
<gene>
    <name evidence="1" type="ORF">EB796_000893</name>
</gene>
<sequence>MSIKKRRSDTKCAGLSSDKWDELSERLRHTIIVAQDSANSNVEYFIMPGEQLFHSSPQGYDTSEPVGVPASSDNIAKSKTKETYHLIVHKKKGGGGFGVVYQAGMTTAGGQHSIDICLKQASCHIINSLLNE</sequence>
<accession>A0A7J7KRP5</accession>
<evidence type="ECO:0000313" key="2">
    <source>
        <dbReference type="Proteomes" id="UP000593567"/>
    </source>
</evidence>
<evidence type="ECO:0000313" key="1">
    <source>
        <dbReference type="EMBL" id="KAF6040809.1"/>
    </source>
</evidence>
<protein>
    <submittedName>
        <fullName evidence="1">Uncharacterized protein</fullName>
    </submittedName>
</protein>
<keyword evidence="2" id="KW-1185">Reference proteome</keyword>
<name>A0A7J7KRP5_BUGNE</name>
<dbReference type="EMBL" id="VXIV02000100">
    <property type="protein sequence ID" value="KAF6040809.1"/>
    <property type="molecule type" value="Genomic_DNA"/>
</dbReference>
<dbReference type="Proteomes" id="UP000593567">
    <property type="component" value="Unassembled WGS sequence"/>
</dbReference>
<organism evidence="1 2">
    <name type="scientific">Bugula neritina</name>
    <name type="common">Brown bryozoan</name>
    <name type="synonym">Sertularia neritina</name>
    <dbReference type="NCBI Taxonomy" id="10212"/>
    <lineage>
        <taxon>Eukaryota</taxon>
        <taxon>Metazoa</taxon>
        <taxon>Spiralia</taxon>
        <taxon>Lophotrochozoa</taxon>
        <taxon>Bryozoa</taxon>
        <taxon>Gymnolaemata</taxon>
        <taxon>Cheilostomatida</taxon>
        <taxon>Flustrina</taxon>
        <taxon>Buguloidea</taxon>
        <taxon>Bugulidae</taxon>
        <taxon>Bugula</taxon>
    </lineage>
</organism>